<dbReference type="HOGENOM" id="CLU_802266_0_0_1"/>
<dbReference type="InterPro" id="IPR001878">
    <property type="entry name" value="Znf_CCHC"/>
</dbReference>
<reference evidence="5" key="1">
    <citation type="submission" date="2012-12" db="EMBL/GenBank/DDBJ databases">
        <authorList>
            <person name="Hellsten U."/>
            <person name="Grimwood J."/>
            <person name="Chapman J.A."/>
            <person name="Shapiro H."/>
            <person name="Aerts A."/>
            <person name="Otillar R.P."/>
            <person name="Terry A.Y."/>
            <person name="Boore J.L."/>
            <person name="Simakov O."/>
            <person name="Marletaz F."/>
            <person name="Cho S.-J."/>
            <person name="Edsinger-Gonzales E."/>
            <person name="Havlak P."/>
            <person name="Kuo D.-H."/>
            <person name="Larsson T."/>
            <person name="Lv J."/>
            <person name="Arendt D."/>
            <person name="Savage R."/>
            <person name="Osoegawa K."/>
            <person name="de Jong P."/>
            <person name="Lindberg D.R."/>
            <person name="Seaver E.C."/>
            <person name="Weisblat D.A."/>
            <person name="Putnam N.H."/>
            <person name="Grigoriev I.V."/>
            <person name="Rokhsar D.S."/>
        </authorList>
    </citation>
    <scope>NUCLEOTIDE SEQUENCE</scope>
    <source>
        <strain evidence="5">I ESC-2004</strain>
    </source>
</reference>
<name>R7TI35_CAPTE</name>
<dbReference type="Proteomes" id="UP000014760">
    <property type="component" value="Unassembled WGS sequence"/>
</dbReference>
<dbReference type="PROSITE" id="PS50158">
    <property type="entry name" value="ZF_CCHC"/>
    <property type="match status" value="1"/>
</dbReference>
<organism evidence="3">
    <name type="scientific">Capitella teleta</name>
    <name type="common">Polychaete worm</name>
    <dbReference type="NCBI Taxonomy" id="283909"/>
    <lineage>
        <taxon>Eukaryota</taxon>
        <taxon>Metazoa</taxon>
        <taxon>Spiralia</taxon>
        <taxon>Lophotrochozoa</taxon>
        <taxon>Annelida</taxon>
        <taxon>Polychaeta</taxon>
        <taxon>Sedentaria</taxon>
        <taxon>Scolecida</taxon>
        <taxon>Capitellidae</taxon>
        <taxon>Capitella</taxon>
    </lineage>
</organism>
<dbReference type="GO" id="GO:0008270">
    <property type="term" value="F:zinc ion binding"/>
    <property type="evidence" value="ECO:0007669"/>
    <property type="project" value="UniProtKB-KW"/>
</dbReference>
<dbReference type="OMA" id="THENRPC"/>
<keyword evidence="5" id="KW-1185">Reference proteome</keyword>
<dbReference type="AlphaFoldDB" id="R7TI35"/>
<evidence type="ECO:0000256" key="1">
    <source>
        <dbReference type="PROSITE-ProRule" id="PRU00047"/>
    </source>
</evidence>
<keyword evidence="1" id="KW-0863">Zinc-finger</keyword>
<dbReference type="EMBL" id="KB309854">
    <property type="protein sequence ID" value="ELT93142.1"/>
    <property type="molecule type" value="Genomic_DNA"/>
</dbReference>
<evidence type="ECO:0000313" key="4">
    <source>
        <dbReference type="EnsemblMetazoa" id="CapteP214013"/>
    </source>
</evidence>
<evidence type="ECO:0000259" key="2">
    <source>
        <dbReference type="PROSITE" id="PS50158"/>
    </source>
</evidence>
<proteinExistence type="predicted"/>
<accession>R7TI35</accession>
<evidence type="ECO:0000313" key="5">
    <source>
        <dbReference type="Proteomes" id="UP000014760"/>
    </source>
</evidence>
<protein>
    <recommendedName>
        <fullName evidence="2">CCHC-type domain-containing protein</fullName>
    </recommendedName>
</protein>
<dbReference type="GO" id="GO:0003676">
    <property type="term" value="F:nucleic acid binding"/>
    <property type="evidence" value="ECO:0007669"/>
    <property type="project" value="InterPro"/>
</dbReference>
<gene>
    <name evidence="3" type="ORF">CAPTEDRAFT_214013</name>
</gene>
<keyword evidence="1" id="KW-0862">Zinc</keyword>
<keyword evidence="1" id="KW-0479">Metal-binding</keyword>
<evidence type="ECO:0000313" key="3">
    <source>
        <dbReference type="EMBL" id="ELT93142.1"/>
    </source>
</evidence>
<reference evidence="4" key="3">
    <citation type="submission" date="2015-06" db="UniProtKB">
        <authorList>
            <consortium name="EnsemblMetazoa"/>
        </authorList>
    </citation>
    <scope>IDENTIFICATION</scope>
</reference>
<dbReference type="EnsemblMetazoa" id="CapteT214013">
    <property type="protein sequence ID" value="CapteP214013"/>
    <property type="gene ID" value="CapteG214013"/>
</dbReference>
<reference evidence="3 5" key="2">
    <citation type="journal article" date="2013" name="Nature">
        <title>Insights into bilaterian evolution from three spiralian genomes.</title>
        <authorList>
            <person name="Simakov O."/>
            <person name="Marletaz F."/>
            <person name="Cho S.J."/>
            <person name="Edsinger-Gonzales E."/>
            <person name="Havlak P."/>
            <person name="Hellsten U."/>
            <person name="Kuo D.H."/>
            <person name="Larsson T."/>
            <person name="Lv J."/>
            <person name="Arendt D."/>
            <person name="Savage R."/>
            <person name="Osoegawa K."/>
            <person name="de Jong P."/>
            <person name="Grimwood J."/>
            <person name="Chapman J.A."/>
            <person name="Shapiro H."/>
            <person name="Aerts A."/>
            <person name="Otillar R.P."/>
            <person name="Terry A.Y."/>
            <person name="Boore J.L."/>
            <person name="Grigoriev I.V."/>
            <person name="Lindberg D.R."/>
            <person name="Seaver E.C."/>
            <person name="Weisblat D.A."/>
            <person name="Putnam N.H."/>
            <person name="Rokhsar D.S."/>
        </authorList>
    </citation>
    <scope>NUCLEOTIDE SEQUENCE</scope>
    <source>
        <strain evidence="3 5">I ESC-2004</strain>
    </source>
</reference>
<dbReference type="EMBL" id="AMQN01012932">
    <property type="status" value="NOT_ANNOTATED_CDS"/>
    <property type="molecule type" value="Genomic_DNA"/>
</dbReference>
<feature type="domain" description="CCHC-type" evidence="2">
    <location>
        <begin position="226"/>
        <end position="241"/>
    </location>
</feature>
<sequence>MTRQYRPQLDWTPDAKLPTRFAAWKSEIEDEVLLFEGEDKPSKYICNFGKVCSGERGKAISRESNAHKEEKDYQVIIKALEQKGNATLVDFFKQTTEIVEAMNIDEDPKDKTLRNLLMNGLTSREIYRECLKEKADQLSSKRVMEIASNIEARNLMDEDLSDMANQLLPSNALSRGSPSTNSCVNKIHHENSNDFSNSQLSKSLSCGWCGGRKRCRRQECPAKDSKCNKCGKMGHWGKVCRMKNRAGNVKTRVHRIMDSNDHDQSDEDDATSVDFDSLNTFPDPKDPHLRPLWFSDPQKSDIHLMEAEVDSGAGCNHFHSTCTRKYLVLHPWIDHL</sequence>
<dbReference type="STRING" id="283909.R7TI35"/>